<dbReference type="AlphaFoldDB" id="A0A645JH55"/>
<organism evidence="1">
    <name type="scientific">bioreactor metagenome</name>
    <dbReference type="NCBI Taxonomy" id="1076179"/>
    <lineage>
        <taxon>unclassified sequences</taxon>
        <taxon>metagenomes</taxon>
        <taxon>ecological metagenomes</taxon>
    </lineage>
</organism>
<dbReference type="EMBL" id="VSSQ01141044">
    <property type="protein sequence ID" value="MPN62677.1"/>
    <property type="molecule type" value="Genomic_DNA"/>
</dbReference>
<sequence>MAEELKGEIERRYEFAEILVLPTRGVSSLYANEKGVIMAF</sequence>
<evidence type="ECO:0000313" key="1">
    <source>
        <dbReference type="EMBL" id="MPN62677.1"/>
    </source>
</evidence>
<proteinExistence type="predicted"/>
<name>A0A645JH55_9ZZZZ</name>
<reference evidence="1" key="1">
    <citation type="submission" date="2019-08" db="EMBL/GenBank/DDBJ databases">
        <authorList>
            <person name="Kucharzyk K."/>
            <person name="Murdoch R.W."/>
            <person name="Higgins S."/>
            <person name="Loffler F."/>
        </authorList>
    </citation>
    <scope>NUCLEOTIDE SEQUENCE</scope>
</reference>
<gene>
    <name evidence="1" type="ORF">SDC9_210430</name>
</gene>
<comment type="caution">
    <text evidence="1">The sequence shown here is derived from an EMBL/GenBank/DDBJ whole genome shotgun (WGS) entry which is preliminary data.</text>
</comment>
<accession>A0A645JH55</accession>
<protein>
    <submittedName>
        <fullName evidence="1">Uncharacterized protein</fullName>
    </submittedName>
</protein>